<dbReference type="EMBL" id="SNVJ01000002">
    <property type="protein sequence ID" value="MXP62382.1"/>
    <property type="molecule type" value="Genomic_DNA"/>
</dbReference>
<dbReference type="OrthoDB" id="9815592at2"/>
<dbReference type="Proteomes" id="UP000460715">
    <property type="component" value="Unassembled WGS sequence"/>
</dbReference>
<dbReference type="Pfam" id="PF00132">
    <property type="entry name" value="Hexapep"/>
    <property type="match status" value="1"/>
</dbReference>
<dbReference type="AlphaFoldDB" id="A0A845BAH2"/>
<comment type="similarity">
    <text evidence="1">Belongs to the transferase hexapeptide repeat family.</text>
</comment>
<dbReference type="RefSeq" id="WP_160935491.1">
    <property type="nucleotide sequence ID" value="NZ_SNVJ01000002.1"/>
</dbReference>
<proteinExistence type="inferred from homology"/>
<dbReference type="InterPro" id="IPR017694">
    <property type="entry name" value="Phosphonate_tfrase_rpt"/>
</dbReference>
<organism evidence="5 6">
    <name type="scientific">Teichococcus coralli</name>
    <dbReference type="NCBI Taxonomy" id="2545983"/>
    <lineage>
        <taxon>Bacteria</taxon>
        <taxon>Pseudomonadati</taxon>
        <taxon>Pseudomonadota</taxon>
        <taxon>Alphaproteobacteria</taxon>
        <taxon>Acetobacterales</taxon>
        <taxon>Roseomonadaceae</taxon>
        <taxon>Roseomonas</taxon>
    </lineage>
</organism>
<dbReference type="GO" id="GO:0016746">
    <property type="term" value="F:acyltransferase activity"/>
    <property type="evidence" value="ECO:0007669"/>
    <property type="project" value="UniProtKB-KW"/>
</dbReference>
<dbReference type="Gene3D" id="2.160.10.10">
    <property type="entry name" value="Hexapeptide repeat proteins"/>
    <property type="match status" value="1"/>
</dbReference>
<dbReference type="SUPFAM" id="SSF51161">
    <property type="entry name" value="Trimeric LpxA-like enzymes"/>
    <property type="match status" value="1"/>
</dbReference>
<dbReference type="PANTHER" id="PTHR43300:SF11">
    <property type="entry name" value="ACETYLTRANSFERASE RV3034C-RELATED"/>
    <property type="match status" value="1"/>
</dbReference>
<sequence>MQQDPDTARKQLGEAPFIDPTARVRDCTFGRFNEVGARTHLAECSMGDYAYVVNDSDIIYTTIGPFCSIAAQVRINPGNHPLDRVALNHFTYRASAYGLGDDEAGFFDWRRAKPVTLGPDTWVGHGAIILPGVTVGTGAAIGAGAVVTRDVPDYAIVVGNPGRVLRYRFPPGIQAALKRIAWWTWPDARLREALCEIRTLSAEDFCRRHDPV</sequence>
<evidence type="ECO:0000256" key="2">
    <source>
        <dbReference type="ARBA" id="ARBA00022679"/>
    </source>
</evidence>
<reference evidence="5 6" key="1">
    <citation type="submission" date="2019-03" db="EMBL/GenBank/DDBJ databases">
        <title>Roseomonas sp. a novel Roseomonas species isolated from Sea whip Gorgonian.</title>
        <authorList>
            <person name="Li F."/>
            <person name="Pan X."/>
            <person name="Huang S."/>
            <person name="Li Z."/>
            <person name="Meng B."/>
        </authorList>
    </citation>
    <scope>NUCLEOTIDE SEQUENCE [LARGE SCALE GENOMIC DNA]</scope>
    <source>
        <strain evidence="5 6">M0104</strain>
    </source>
</reference>
<gene>
    <name evidence="5" type="ORF">E0493_03320</name>
</gene>
<protein>
    <submittedName>
        <fullName evidence="5">Chloramphenicol acetyltransferase</fullName>
    </submittedName>
</protein>
<dbReference type="InterPro" id="IPR011004">
    <property type="entry name" value="Trimer_LpxA-like_sf"/>
</dbReference>
<evidence type="ECO:0000256" key="3">
    <source>
        <dbReference type="ARBA" id="ARBA00022737"/>
    </source>
</evidence>
<keyword evidence="3" id="KW-0677">Repeat</keyword>
<evidence type="ECO:0000313" key="6">
    <source>
        <dbReference type="Proteomes" id="UP000460715"/>
    </source>
</evidence>
<dbReference type="InterPro" id="IPR050179">
    <property type="entry name" value="Trans_hexapeptide_repeat"/>
</dbReference>
<evidence type="ECO:0000256" key="4">
    <source>
        <dbReference type="ARBA" id="ARBA00023315"/>
    </source>
</evidence>
<dbReference type="CDD" id="cd03349">
    <property type="entry name" value="LbH_XAT"/>
    <property type="match status" value="1"/>
</dbReference>
<keyword evidence="6" id="KW-1185">Reference proteome</keyword>
<dbReference type="PROSITE" id="PS00101">
    <property type="entry name" value="HEXAPEP_TRANSFERASES"/>
    <property type="match status" value="1"/>
</dbReference>
<dbReference type="NCBIfam" id="TIGR03308">
    <property type="entry name" value="phn_thr-fam"/>
    <property type="match status" value="1"/>
</dbReference>
<keyword evidence="4" id="KW-0012">Acyltransferase</keyword>
<keyword evidence="2 5" id="KW-0808">Transferase</keyword>
<name>A0A845BAH2_9PROT</name>
<evidence type="ECO:0000256" key="1">
    <source>
        <dbReference type="ARBA" id="ARBA00007274"/>
    </source>
</evidence>
<comment type="caution">
    <text evidence="5">The sequence shown here is derived from an EMBL/GenBank/DDBJ whole genome shotgun (WGS) entry which is preliminary data.</text>
</comment>
<dbReference type="InterPro" id="IPR001451">
    <property type="entry name" value="Hexapep"/>
</dbReference>
<evidence type="ECO:0000313" key="5">
    <source>
        <dbReference type="EMBL" id="MXP62382.1"/>
    </source>
</evidence>
<dbReference type="PANTHER" id="PTHR43300">
    <property type="entry name" value="ACETYLTRANSFERASE"/>
    <property type="match status" value="1"/>
</dbReference>
<accession>A0A845BAH2</accession>
<dbReference type="InterPro" id="IPR018357">
    <property type="entry name" value="Hexapep_transf_CS"/>
</dbReference>